<dbReference type="Proteomes" id="UP000316167">
    <property type="component" value="Unassembled WGS sequence"/>
</dbReference>
<sequence length="359" mass="39774">MNINRHNYEEFFLLYVDNELTAGQREIVEAFVAANPDLQEEFALINQSTFTADAKLDDAFMQSLLKPVEESSVNEEQLLLYVDEELPAAEKANVEKELLTNTSLQKELLWLRRSQVKPDTSIVFPDKQLLYKQAEPARVFSLSASARRWSAAAAVVVLLGSAMWLMMDKEYTPDATKVAVAERTNGQQKATQSPKTVIEILEEEKKKQDAENGSVAVNETINAQNNTQTNTVTVSTTVVNNNTGNTTTTTKPNVEVEPVTTTQPDVAKNNFDVPSNNSATPTVQPIETSTATNAAYTLYNNDVAAVDNEEDNELLTEERQRRSGIAGLLKKAKRTFERKTGIQSGSSEVRFAVFAVNTQ</sequence>
<reference evidence="2 3" key="1">
    <citation type="journal article" date="2015" name="Stand. Genomic Sci.">
        <title>Genomic Encyclopedia of Bacterial and Archaeal Type Strains, Phase III: the genomes of soil and plant-associated and newly described type strains.</title>
        <authorList>
            <person name="Whitman W.B."/>
            <person name="Woyke T."/>
            <person name="Klenk H.P."/>
            <person name="Zhou Y."/>
            <person name="Lilburn T.G."/>
            <person name="Beck B.J."/>
            <person name="De Vos P."/>
            <person name="Vandamme P."/>
            <person name="Eisen J.A."/>
            <person name="Garrity G."/>
            <person name="Hugenholtz P."/>
            <person name="Kyrpides N.C."/>
        </authorList>
    </citation>
    <scope>NUCLEOTIDE SEQUENCE [LARGE SCALE GENOMIC DNA]</scope>
    <source>
        <strain evidence="2 3">CGMCC 1.7271</strain>
    </source>
</reference>
<dbReference type="AlphaFoldDB" id="A0A562SQD4"/>
<keyword evidence="3" id="KW-1185">Reference proteome</keyword>
<accession>A0A562SQD4</accession>
<dbReference type="RefSeq" id="WP_144885648.1">
    <property type="nucleotide sequence ID" value="NZ_VLLE01000003.1"/>
</dbReference>
<protein>
    <submittedName>
        <fullName evidence="2">Uncharacterized protein</fullName>
    </submittedName>
</protein>
<dbReference type="EMBL" id="VLLE01000003">
    <property type="protein sequence ID" value="TWI83469.1"/>
    <property type="molecule type" value="Genomic_DNA"/>
</dbReference>
<feature type="compositionally biased region" description="Polar residues" evidence="1">
    <location>
        <begin position="272"/>
        <end position="284"/>
    </location>
</feature>
<comment type="caution">
    <text evidence="2">The sequence shown here is derived from an EMBL/GenBank/DDBJ whole genome shotgun (WGS) entry which is preliminary data.</text>
</comment>
<proteinExistence type="predicted"/>
<evidence type="ECO:0000256" key="1">
    <source>
        <dbReference type="SAM" id="MobiDB-lite"/>
    </source>
</evidence>
<evidence type="ECO:0000313" key="2">
    <source>
        <dbReference type="EMBL" id="TWI83469.1"/>
    </source>
</evidence>
<evidence type="ECO:0000313" key="3">
    <source>
        <dbReference type="Proteomes" id="UP000316167"/>
    </source>
</evidence>
<feature type="region of interest" description="Disordered" evidence="1">
    <location>
        <begin position="265"/>
        <end position="284"/>
    </location>
</feature>
<organism evidence="2 3">
    <name type="scientific">Lacibacter cauensis</name>
    <dbReference type="NCBI Taxonomy" id="510947"/>
    <lineage>
        <taxon>Bacteria</taxon>
        <taxon>Pseudomonadati</taxon>
        <taxon>Bacteroidota</taxon>
        <taxon>Chitinophagia</taxon>
        <taxon>Chitinophagales</taxon>
        <taxon>Chitinophagaceae</taxon>
        <taxon>Lacibacter</taxon>
    </lineage>
</organism>
<name>A0A562SQD4_9BACT</name>
<dbReference type="OrthoDB" id="663559at2"/>
<gene>
    <name evidence="2" type="ORF">IQ13_1581</name>
</gene>